<evidence type="ECO:0000256" key="1">
    <source>
        <dbReference type="SAM" id="MobiDB-lite"/>
    </source>
</evidence>
<dbReference type="AlphaFoldDB" id="A0A0F7VCQ5"/>
<dbReference type="EMBL" id="CDHK01000004">
    <property type="protein sequence ID" value="CEO59759.1"/>
    <property type="molecule type" value="Genomic_DNA"/>
</dbReference>
<protein>
    <recommendedName>
        <fullName evidence="2">Metallo-beta-lactamase domain-containing protein</fullName>
    </recommendedName>
</protein>
<evidence type="ECO:0000259" key="2">
    <source>
        <dbReference type="Pfam" id="PF12706"/>
    </source>
</evidence>
<dbReference type="PANTHER" id="PTHR43546:SF7">
    <property type="entry name" value="METALLO-BETA-LACTAMASE DOMAIN-CONTAINING PROTEIN"/>
    <property type="match status" value="1"/>
</dbReference>
<proteinExistence type="predicted"/>
<dbReference type="InterPro" id="IPR001279">
    <property type="entry name" value="Metallo-B-lactamas"/>
</dbReference>
<gene>
    <name evidence="3" type="ORF">PMG11_04423</name>
</gene>
<dbReference type="SUPFAM" id="SSF56281">
    <property type="entry name" value="Metallo-hydrolase/oxidoreductase"/>
    <property type="match status" value="1"/>
</dbReference>
<dbReference type="InterPro" id="IPR050114">
    <property type="entry name" value="UPF0173_UPF0282_UlaG_hydrolase"/>
</dbReference>
<dbReference type="OrthoDB" id="332863at2759"/>
<keyword evidence="4" id="KW-1185">Reference proteome</keyword>
<reference evidence="4" key="1">
    <citation type="journal article" date="2015" name="Genome Announc.">
        <title>Draft genome sequence of the fungus Penicillium brasilianum MG11.</title>
        <authorList>
            <person name="Horn F."/>
            <person name="Linde J."/>
            <person name="Mattern D.J."/>
            <person name="Walther G."/>
            <person name="Guthke R."/>
            <person name="Brakhage A.A."/>
            <person name="Valiante V."/>
        </authorList>
    </citation>
    <scope>NUCLEOTIDE SEQUENCE [LARGE SCALE GENOMIC DNA]</scope>
    <source>
        <strain evidence="4">MG11</strain>
    </source>
</reference>
<evidence type="ECO:0000313" key="4">
    <source>
        <dbReference type="Proteomes" id="UP000042958"/>
    </source>
</evidence>
<sequence>MQRIFIDPTNEQPPTHDLPRTVVLPDVLPPSKDTKHHPTDSGNENGTVFFVGAATVIIEWAGIRILTDPNFLHAGDRAQFGAGVSSERRTNPAVELHDLPRIDLILLSHCHGDHFDQKVETSLRRDIPIVTSPHARVQLTHQEHESFTNVSALAPFETGLVEIGGTGGPKRPLLRITGLPGKHVPSTAVAGLLNKMANAIPPTTGWILELGTSADTHDPTEFTPGYRIYITGDTLMTEALDTIHERYTAQDKPIDLMLAHLGGTMIPSPTLSPLGFMVSMDAAQGVRLMRMIEPDVTIPIHYDDYEIFASGLEEFTKEVAKSGLEGRVVVLERRESYRFRVRGEVWRARSEETYFGGGNSP</sequence>
<dbReference type="Gene3D" id="3.60.15.10">
    <property type="entry name" value="Ribonuclease Z/Hydroxyacylglutathione hydrolase-like"/>
    <property type="match status" value="1"/>
</dbReference>
<organism evidence="3 4">
    <name type="scientific">Penicillium brasilianum</name>
    <dbReference type="NCBI Taxonomy" id="104259"/>
    <lineage>
        <taxon>Eukaryota</taxon>
        <taxon>Fungi</taxon>
        <taxon>Dikarya</taxon>
        <taxon>Ascomycota</taxon>
        <taxon>Pezizomycotina</taxon>
        <taxon>Eurotiomycetes</taxon>
        <taxon>Eurotiomycetidae</taxon>
        <taxon>Eurotiales</taxon>
        <taxon>Aspergillaceae</taxon>
        <taxon>Penicillium</taxon>
    </lineage>
</organism>
<dbReference type="Proteomes" id="UP000042958">
    <property type="component" value="Unassembled WGS sequence"/>
</dbReference>
<dbReference type="Pfam" id="PF12706">
    <property type="entry name" value="Lactamase_B_2"/>
    <property type="match status" value="1"/>
</dbReference>
<name>A0A0F7VCQ5_PENBI</name>
<dbReference type="PANTHER" id="PTHR43546">
    <property type="entry name" value="UPF0173 METAL-DEPENDENT HYDROLASE MJ1163-RELATED"/>
    <property type="match status" value="1"/>
</dbReference>
<dbReference type="InterPro" id="IPR036866">
    <property type="entry name" value="RibonucZ/Hydroxyglut_hydro"/>
</dbReference>
<evidence type="ECO:0000313" key="3">
    <source>
        <dbReference type="EMBL" id="CEO59759.1"/>
    </source>
</evidence>
<feature type="domain" description="Metallo-beta-lactamase" evidence="2">
    <location>
        <begin position="64"/>
        <end position="302"/>
    </location>
</feature>
<accession>A0A0F7VCQ5</accession>
<feature type="region of interest" description="Disordered" evidence="1">
    <location>
        <begin position="1"/>
        <end position="44"/>
    </location>
</feature>